<dbReference type="InterPro" id="IPR055414">
    <property type="entry name" value="LRR_R13L4/SHOC2-like"/>
</dbReference>
<organism evidence="7 8">
    <name type="scientific">Aphanomyces stellatus</name>
    <dbReference type="NCBI Taxonomy" id="120398"/>
    <lineage>
        <taxon>Eukaryota</taxon>
        <taxon>Sar</taxon>
        <taxon>Stramenopiles</taxon>
        <taxon>Oomycota</taxon>
        <taxon>Saprolegniomycetes</taxon>
        <taxon>Saprolegniales</taxon>
        <taxon>Verrucalvaceae</taxon>
        <taxon>Aphanomyces</taxon>
    </lineage>
</organism>
<dbReference type="SMART" id="SM00369">
    <property type="entry name" value="LRR_TYP"/>
    <property type="match status" value="5"/>
</dbReference>
<dbReference type="AlphaFoldDB" id="A0A485LJL0"/>
<feature type="domain" description="Disease resistance R13L4/SHOC-2-like LRR" evidence="5">
    <location>
        <begin position="159"/>
        <end position="294"/>
    </location>
</feature>
<dbReference type="Pfam" id="PF23598">
    <property type="entry name" value="LRR_14"/>
    <property type="match status" value="1"/>
</dbReference>
<dbReference type="InterPro" id="IPR003591">
    <property type="entry name" value="Leu-rich_rpt_typical-subtyp"/>
</dbReference>
<dbReference type="InterPro" id="IPR032675">
    <property type="entry name" value="LRR_dom_sf"/>
</dbReference>
<reference evidence="6" key="2">
    <citation type="submission" date="2019-06" db="EMBL/GenBank/DDBJ databases">
        <title>Genomics analysis of Aphanomyces spp. identifies a new class of oomycete effector associated with host adaptation.</title>
        <authorList>
            <person name="Gaulin E."/>
        </authorList>
    </citation>
    <scope>NUCLEOTIDE SEQUENCE</scope>
    <source>
        <strain evidence="6">CBS 578.67</strain>
    </source>
</reference>
<dbReference type="EMBL" id="CAADRA010007019">
    <property type="protein sequence ID" value="VFT98384.1"/>
    <property type="molecule type" value="Genomic_DNA"/>
</dbReference>
<dbReference type="PANTHER" id="PTHR48059:SF30">
    <property type="entry name" value="OS06G0587000 PROTEIN"/>
    <property type="match status" value="1"/>
</dbReference>
<name>A0A485LJL0_9STRA</name>
<sequence>MGQSVSGPKIPECESQALRDLFAALRPPNPPPQPTRSSLPSSISDKRSEDWTGITVELGHVVGIELPKNDLSGVLPASMDQLTYLRVLNLSSNAIHGEIPASLGKLRRLTLLDLSCNHLEGALPLEIAQCIHLQHLSLQQNALDGTNSYGGVIPKCTGPLPPALGQLRRLKSLSLEYNSFSGELPPSISQLVALERLNVRSNCLGGDIPTDIGRLVHLKFLSLRNNAFRGSIPHSLGHCTALTFLNLSSNNLTGASSEQRFCTVPSSLAHLTHLKHIYLFGNAIEGEIPAQLTQIVQVQEMDFKHKMLAAGRDLSKTRHPSLVNQSNNDEELETELDKVTIHNDHDFAVS</sequence>
<evidence type="ECO:0000313" key="7">
    <source>
        <dbReference type="EMBL" id="VFT98384.1"/>
    </source>
</evidence>
<dbReference type="FunFam" id="3.80.10.10:FF:000041">
    <property type="entry name" value="LRR receptor-like serine/threonine-protein kinase ERECTA"/>
    <property type="match status" value="2"/>
</dbReference>
<dbReference type="SUPFAM" id="SSF52047">
    <property type="entry name" value="RNI-like"/>
    <property type="match status" value="1"/>
</dbReference>
<dbReference type="OrthoDB" id="205182at2759"/>
<dbReference type="Pfam" id="PF13855">
    <property type="entry name" value="LRR_8"/>
    <property type="match status" value="1"/>
</dbReference>
<evidence type="ECO:0000256" key="2">
    <source>
        <dbReference type="ARBA" id="ARBA00022614"/>
    </source>
</evidence>
<keyword evidence="8" id="KW-1185">Reference proteome</keyword>
<reference evidence="7 8" key="1">
    <citation type="submission" date="2019-03" db="EMBL/GenBank/DDBJ databases">
        <authorList>
            <person name="Gaulin E."/>
            <person name="Dumas B."/>
        </authorList>
    </citation>
    <scope>NUCLEOTIDE SEQUENCE [LARGE SCALE GENOMIC DNA]</scope>
    <source>
        <strain evidence="7">CBS 568.67</strain>
    </source>
</reference>
<evidence type="ECO:0000313" key="8">
    <source>
        <dbReference type="Proteomes" id="UP000332933"/>
    </source>
</evidence>
<protein>
    <submittedName>
        <fullName evidence="7">Aste57867_21715 protein</fullName>
    </submittedName>
</protein>
<proteinExistence type="predicted"/>
<evidence type="ECO:0000259" key="5">
    <source>
        <dbReference type="Pfam" id="PF23598"/>
    </source>
</evidence>
<dbReference type="InterPro" id="IPR001611">
    <property type="entry name" value="Leu-rich_rpt"/>
</dbReference>
<evidence type="ECO:0000256" key="4">
    <source>
        <dbReference type="SAM" id="MobiDB-lite"/>
    </source>
</evidence>
<feature type="region of interest" description="Disordered" evidence="4">
    <location>
        <begin position="314"/>
        <end position="333"/>
    </location>
</feature>
<dbReference type="EMBL" id="VJMH01006993">
    <property type="protein sequence ID" value="KAF0686528.1"/>
    <property type="molecule type" value="Genomic_DNA"/>
</dbReference>
<keyword evidence="3" id="KW-0677">Repeat</keyword>
<dbReference type="Proteomes" id="UP000332933">
    <property type="component" value="Unassembled WGS sequence"/>
</dbReference>
<keyword evidence="2" id="KW-0433">Leucine-rich repeat</keyword>
<evidence type="ECO:0000256" key="3">
    <source>
        <dbReference type="ARBA" id="ARBA00022737"/>
    </source>
</evidence>
<feature type="region of interest" description="Disordered" evidence="4">
    <location>
        <begin position="24"/>
        <end position="46"/>
    </location>
</feature>
<accession>A0A485LJL0</accession>
<dbReference type="Gene3D" id="3.80.10.10">
    <property type="entry name" value="Ribonuclease Inhibitor"/>
    <property type="match status" value="2"/>
</dbReference>
<dbReference type="InterPro" id="IPR051848">
    <property type="entry name" value="PGIP"/>
</dbReference>
<comment type="subcellular location">
    <subcellularLocation>
        <location evidence="1">Cell envelope</location>
    </subcellularLocation>
</comment>
<dbReference type="PANTHER" id="PTHR48059">
    <property type="entry name" value="POLYGALACTURONASE INHIBITOR 1"/>
    <property type="match status" value="1"/>
</dbReference>
<evidence type="ECO:0000313" key="6">
    <source>
        <dbReference type="EMBL" id="KAF0686528.1"/>
    </source>
</evidence>
<evidence type="ECO:0000256" key="1">
    <source>
        <dbReference type="ARBA" id="ARBA00004196"/>
    </source>
</evidence>
<gene>
    <name evidence="7" type="primary">Aste57867_21715</name>
    <name evidence="6" type="ORF">As57867_021646</name>
    <name evidence="7" type="ORF">ASTE57867_21715</name>
</gene>